<reference evidence="4 5" key="1">
    <citation type="submission" date="2020-08" db="EMBL/GenBank/DDBJ databases">
        <title>Sequencing the genomes of 1000 actinobacteria strains.</title>
        <authorList>
            <person name="Klenk H.-P."/>
        </authorList>
    </citation>
    <scope>NUCLEOTIDE SEQUENCE [LARGE SCALE GENOMIC DNA]</scope>
    <source>
        <strain evidence="4 5">DSM 105498</strain>
    </source>
</reference>
<organism evidence="4 5">
    <name type="scientific">Nocardioides soli</name>
    <dbReference type="NCBI Taxonomy" id="1036020"/>
    <lineage>
        <taxon>Bacteria</taxon>
        <taxon>Bacillati</taxon>
        <taxon>Actinomycetota</taxon>
        <taxon>Actinomycetes</taxon>
        <taxon>Propionibacteriales</taxon>
        <taxon>Nocardioidaceae</taxon>
        <taxon>Nocardioides</taxon>
    </lineage>
</organism>
<name>A0A7W4VZH9_9ACTN</name>
<dbReference type="PANTHER" id="PTHR43080">
    <property type="entry name" value="CBS DOMAIN-CONTAINING PROTEIN CBSX3, MITOCHONDRIAL"/>
    <property type="match status" value="1"/>
</dbReference>
<dbReference type="Gene3D" id="3.10.580.10">
    <property type="entry name" value="CBS-domain"/>
    <property type="match status" value="1"/>
</dbReference>
<dbReference type="EMBL" id="JACHWR010000003">
    <property type="protein sequence ID" value="MBB3044172.1"/>
    <property type="molecule type" value="Genomic_DNA"/>
</dbReference>
<dbReference type="InterPro" id="IPR051257">
    <property type="entry name" value="Diverse_CBS-Domain"/>
</dbReference>
<dbReference type="RefSeq" id="WP_183594070.1">
    <property type="nucleotide sequence ID" value="NZ_JACHWR010000003.1"/>
</dbReference>
<sequence length="142" mass="14934">MTTARDIMTPGAECAGVNDTVTQAAQKMRDLGVGALPICGEDNRLKGMITDRDIVLNCVAEGMDTTQTKVQDYAGAEVVTIGADDSVEEALTTMSRAGVRRLPVIDGHDLVGMVSQADIARNLPEDRVGDLLEAISSAPSTD</sequence>
<dbReference type="PROSITE" id="PS51371">
    <property type="entry name" value="CBS"/>
    <property type="match status" value="2"/>
</dbReference>
<keyword evidence="1 2" id="KW-0129">CBS domain</keyword>
<evidence type="ECO:0000256" key="2">
    <source>
        <dbReference type="PROSITE-ProRule" id="PRU00703"/>
    </source>
</evidence>
<dbReference type="AlphaFoldDB" id="A0A7W4VZH9"/>
<feature type="domain" description="CBS" evidence="3">
    <location>
        <begin position="8"/>
        <end position="65"/>
    </location>
</feature>
<dbReference type="Pfam" id="PF00571">
    <property type="entry name" value="CBS"/>
    <property type="match status" value="2"/>
</dbReference>
<feature type="domain" description="CBS" evidence="3">
    <location>
        <begin position="74"/>
        <end position="131"/>
    </location>
</feature>
<dbReference type="InterPro" id="IPR000644">
    <property type="entry name" value="CBS_dom"/>
</dbReference>
<protein>
    <submittedName>
        <fullName evidence="4">CBS domain-containing protein</fullName>
    </submittedName>
</protein>
<dbReference type="InterPro" id="IPR046342">
    <property type="entry name" value="CBS_dom_sf"/>
</dbReference>
<proteinExistence type="predicted"/>
<dbReference type="SUPFAM" id="SSF54631">
    <property type="entry name" value="CBS-domain pair"/>
    <property type="match status" value="1"/>
</dbReference>
<evidence type="ECO:0000313" key="5">
    <source>
        <dbReference type="Proteomes" id="UP000589626"/>
    </source>
</evidence>
<keyword evidence="5" id="KW-1185">Reference proteome</keyword>
<gene>
    <name evidence="4" type="ORF">FHU40_004009</name>
</gene>
<evidence type="ECO:0000313" key="4">
    <source>
        <dbReference type="EMBL" id="MBB3044172.1"/>
    </source>
</evidence>
<dbReference type="PANTHER" id="PTHR43080:SF2">
    <property type="entry name" value="CBS DOMAIN-CONTAINING PROTEIN"/>
    <property type="match status" value="1"/>
</dbReference>
<evidence type="ECO:0000259" key="3">
    <source>
        <dbReference type="PROSITE" id="PS51371"/>
    </source>
</evidence>
<evidence type="ECO:0000256" key="1">
    <source>
        <dbReference type="ARBA" id="ARBA00023122"/>
    </source>
</evidence>
<comment type="caution">
    <text evidence="4">The sequence shown here is derived from an EMBL/GenBank/DDBJ whole genome shotgun (WGS) entry which is preliminary data.</text>
</comment>
<accession>A0A7W4VZH9</accession>
<dbReference type="CDD" id="cd04622">
    <property type="entry name" value="CBS_pair_HRP1_like"/>
    <property type="match status" value="1"/>
</dbReference>
<dbReference type="Proteomes" id="UP000589626">
    <property type="component" value="Unassembled WGS sequence"/>
</dbReference>
<dbReference type="SMART" id="SM00116">
    <property type="entry name" value="CBS"/>
    <property type="match status" value="2"/>
</dbReference>